<name>A0A381RYY3_9ZZZZ</name>
<dbReference type="AlphaFoldDB" id="A0A381RYY3"/>
<dbReference type="EMBL" id="UINC01002471">
    <property type="protein sequence ID" value="SUZ97040.1"/>
    <property type="molecule type" value="Genomic_DNA"/>
</dbReference>
<proteinExistence type="predicted"/>
<protein>
    <submittedName>
        <fullName evidence="1">Uncharacterized protein</fullName>
    </submittedName>
</protein>
<sequence length="38" mass="4360">MTEQHLLSSLLKIISGKVPSFRLQQSQNQTNWVHLILA</sequence>
<accession>A0A381RYY3</accession>
<gene>
    <name evidence="1" type="ORF">METZ01_LOCUS49894</name>
</gene>
<reference evidence="1" key="1">
    <citation type="submission" date="2018-05" db="EMBL/GenBank/DDBJ databases">
        <authorList>
            <person name="Lanie J.A."/>
            <person name="Ng W.-L."/>
            <person name="Kazmierczak K.M."/>
            <person name="Andrzejewski T.M."/>
            <person name="Davidsen T.M."/>
            <person name="Wayne K.J."/>
            <person name="Tettelin H."/>
            <person name="Glass J.I."/>
            <person name="Rusch D."/>
            <person name="Podicherti R."/>
            <person name="Tsui H.-C.T."/>
            <person name="Winkler M.E."/>
        </authorList>
    </citation>
    <scope>NUCLEOTIDE SEQUENCE</scope>
</reference>
<organism evidence="1">
    <name type="scientific">marine metagenome</name>
    <dbReference type="NCBI Taxonomy" id="408172"/>
    <lineage>
        <taxon>unclassified sequences</taxon>
        <taxon>metagenomes</taxon>
        <taxon>ecological metagenomes</taxon>
    </lineage>
</organism>
<evidence type="ECO:0000313" key="1">
    <source>
        <dbReference type="EMBL" id="SUZ97040.1"/>
    </source>
</evidence>